<proteinExistence type="predicted"/>
<sequence length="1052" mass="122181">MSNANNIPSTRSNSYSTDDSSVNDGFFESFTGIDPLELNEENNSMCGFSDATAVSFEDSYESETIAEYEQDYSFVSNDSIPELTLQELRDKIQSSISQGYFTKALELWEIVLRDPQHTPEDQENAIKWNLRENKYLRENYLDKSVGNALAKVLYKNTTLKKNDKGRKLNEANFPSSMDEEEMTEETRPKVLLLRKLSRQKLASLYKQRRLLVRRKSKIRKQARILMEQLRLGKDISERQKYQALFISSQMKAVSKIIASQQKLEFVQLTNLRQKEISEETFSKLDTRTSEEIEEKTEEWKKIVSDYTPLRLIRALLSSRNSKSKYWRIYEIFEELLHDPDNLKGASLHDLRRLAEYFSKIHPPHTVSVLEAALDQGFNLTHDDYHLLLVSHRKTKDRLGIVEAFEEMRGKGFALRAVDYSELLRCLMSKGGKDTGLAKRYLNEVRSQQFRLDMDAYAALIDGFIVNNDVFYAGQIFMDFVKEGLAAPGIIFPKKPVDMSGSEIYTILVQTFIHQNDLDKAKKFYGKLLTVNPSPDFELVQMIVDACLNRNEMITARLLLKRTRTSNLGCIYGQVIEYCAMRKKFKHLWMVYAQSLDRKITLSEKTYRLMLLAYYQEGYLTDVLTLYRESKFLGYFRKDLYIHNLVARILVNNERIEQAQEVLLDIQQLGLTPNVDTYRIMINFAEVQKNSKNAMQVFQEMRRKKFSADRVTLLYLIRCLCAAGDFEGSKMVIDLMQRNNMKPNIHHYNALMKAYGSKRDEDAQTELNIIDSKIDPSNNDKDSLSNHPEIKNVLNIFNVIRNSNLFPNANTFHIIIEAFAKAGNFEMAKKIYKAMSELTIQPTLEIFHIILRNLIKTQGIENAANVFWDQVNANIFKSMSTKYVMPDYYTWNMMMEYALKHENVGVATEIYGGMWERGMSMRVSGMYGNIMKLLIGKNDLEMAERILKHMCIGKVEDDEVSRGFSMLTNEYWKLGKLEKMEDLWESLEKLNDLRSNAAWNKRILINKIACEYMIKCFIKNRNEDGARKVGEMIIENGINVDLEMLKGWISELT</sequence>
<dbReference type="InterPro" id="IPR050667">
    <property type="entry name" value="PPR-containing_protein"/>
</dbReference>
<evidence type="ECO:0000256" key="3">
    <source>
        <dbReference type="PROSITE-ProRule" id="PRU00708"/>
    </source>
</evidence>
<dbReference type="AlphaFoldDB" id="A0A9N9F9F8"/>
<gene>
    <name evidence="4" type="ORF">AMORRO_LOCUS4098</name>
</gene>
<dbReference type="PROSITE" id="PS50005">
    <property type="entry name" value="TPR"/>
    <property type="match status" value="1"/>
</dbReference>
<feature type="repeat" description="TPR" evidence="2">
    <location>
        <begin position="501"/>
        <end position="534"/>
    </location>
</feature>
<comment type="caution">
    <text evidence="4">The sequence shown here is derived from an EMBL/GenBank/DDBJ whole genome shotgun (WGS) entry which is preliminary data.</text>
</comment>
<dbReference type="Gene3D" id="1.25.40.10">
    <property type="entry name" value="Tetratricopeptide repeat domain"/>
    <property type="match status" value="4"/>
</dbReference>
<accession>A0A9N9F9F8</accession>
<evidence type="ECO:0000256" key="1">
    <source>
        <dbReference type="ARBA" id="ARBA00022737"/>
    </source>
</evidence>
<dbReference type="PANTHER" id="PTHR47939">
    <property type="entry name" value="MEMBRANE-ASSOCIATED SALT-INDUCIBLE PROTEIN-LIKE"/>
    <property type="match status" value="1"/>
</dbReference>
<dbReference type="Proteomes" id="UP000789342">
    <property type="component" value="Unassembled WGS sequence"/>
</dbReference>
<evidence type="ECO:0000256" key="2">
    <source>
        <dbReference type="PROSITE-ProRule" id="PRU00339"/>
    </source>
</evidence>
<feature type="repeat" description="PPR" evidence="3">
    <location>
        <begin position="708"/>
        <end position="742"/>
    </location>
</feature>
<keyword evidence="2" id="KW-0802">TPR repeat</keyword>
<dbReference type="InterPro" id="IPR011990">
    <property type="entry name" value="TPR-like_helical_dom_sf"/>
</dbReference>
<evidence type="ECO:0000313" key="5">
    <source>
        <dbReference type="Proteomes" id="UP000789342"/>
    </source>
</evidence>
<organism evidence="4 5">
    <name type="scientific">Acaulospora morrowiae</name>
    <dbReference type="NCBI Taxonomy" id="94023"/>
    <lineage>
        <taxon>Eukaryota</taxon>
        <taxon>Fungi</taxon>
        <taxon>Fungi incertae sedis</taxon>
        <taxon>Mucoromycota</taxon>
        <taxon>Glomeromycotina</taxon>
        <taxon>Glomeromycetes</taxon>
        <taxon>Diversisporales</taxon>
        <taxon>Acaulosporaceae</taxon>
        <taxon>Acaulospora</taxon>
    </lineage>
</organism>
<dbReference type="PROSITE" id="PS51375">
    <property type="entry name" value="PPR"/>
    <property type="match status" value="2"/>
</dbReference>
<dbReference type="EMBL" id="CAJVPV010002141">
    <property type="protein sequence ID" value="CAG8518850.1"/>
    <property type="molecule type" value="Genomic_DNA"/>
</dbReference>
<keyword evidence="5" id="KW-1185">Reference proteome</keyword>
<protein>
    <submittedName>
        <fullName evidence="4">14656_t:CDS:1</fullName>
    </submittedName>
</protein>
<dbReference type="Pfam" id="PF13812">
    <property type="entry name" value="PPR_3"/>
    <property type="match status" value="2"/>
</dbReference>
<dbReference type="InterPro" id="IPR019734">
    <property type="entry name" value="TPR_rpt"/>
</dbReference>
<name>A0A9N9F9F8_9GLOM</name>
<evidence type="ECO:0000313" key="4">
    <source>
        <dbReference type="EMBL" id="CAG8518850.1"/>
    </source>
</evidence>
<dbReference type="OrthoDB" id="185373at2759"/>
<reference evidence="4" key="1">
    <citation type="submission" date="2021-06" db="EMBL/GenBank/DDBJ databases">
        <authorList>
            <person name="Kallberg Y."/>
            <person name="Tangrot J."/>
            <person name="Rosling A."/>
        </authorList>
    </citation>
    <scope>NUCLEOTIDE SEQUENCE</scope>
    <source>
        <strain evidence="4">CL551</strain>
    </source>
</reference>
<keyword evidence="1" id="KW-0677">Repeat</keyword>
<dbReference type="InterPro" id="IPR002885">
    <property type="entry name" value="PPR_rpt"/>
</dbReference>
<dbReference type="PANTHER" id="PTHR47939:SF13">
    <property type="entry name" value="OS03G0201400 PROTEIN"/>
    <property type="match status" value="1"/>
</dbReference>
<feature type="repeat" description="PPR" evidence="3">
    <location>
        <begin position="807"/>
        <end position="841"/>
    </location>
</feature>
<dbReference type="NCBIfam" id="TIGR00756">
    <property type="entry name" value="PPR"/>
    <property type="match status" value="2"/>
</dbReference>